<dbReference type="GO" id="GO:0008270">
    <property type="term" value="F:zinc ion binding"/>
    <property type="evidence" value="ECO:0007669"/>
    <property type="project" value="UniProtKB-KW"/>
</dbReference>
<dbReference type="PANTHER" id="PTHR24409">
    <property type="entry name" value="ZINC FINGER PROTEIN 142"/>
    <property type="match status" value="1"/>
</dbReference>
<keyword evidence="4" id="KW-0862">Zinc</keyword>
<dbReference type="Proteomes" id="UP000694920">
    <property type="component" value="Unplaced"/>
</dbReference>
<feature type="compositionally biased region" description="Acidic residues" evidence="6">
    <location>
        <begin position="659"/>
        <end position="672"/>
    </location>
</feature>
<evidence type="ECO:0000259" key="7">
    <source>
        <dbReference type="PROSITE" id="PS50157"/>
    </source>
</evidence>
<sequence>MAYAPLPKLIPISSTKLYPKESTKTSLSEILQSDPVKRLFNQPNIVIETIPVGASASSSTVLNKSIFVNKKNGTRQDLHGKNQPEISILPVRYVPGENKEEGTHLPSKKDGKSEITLLPIKRERKKCGHYEPCENIVCDVAVQQYIDHNGVSPMLAVNIEPHEINAPVSKHCKNTRCDTLSIDHNRCRRALIKLYRCDTLQICDICGIKIKTRKAFVRHKKCNRKEEYRHNETDGAQILKERMRERELQMMEASRTKRNEYVDPDTEYNRVIEALKKNEELIVIPKSVPPQPPIITITSIPNSQANQQYSSVKDVFGKLLPSIPIVFPHQSILLGKRTNTDSNNGPATKQSKLQDFLNNTLISPPTSGSMASNQFIKLAGVSQGNIVQPVTINDWLVSQAQIVGSSTIQPKPFFTPIRVVPITNLKSPPSLLHQTQGIPKFCIMADNTLKPPALIKSQSVQSTAVPIVPDISIKVKSDKDQSSNATTTASTTTTTTISKAVPLIFASVHQRRRSDDKNGKSFVCTFCPKRFSTDWYFKMHLAKHKGETPFSCKTCNQQFTNRYDMKKHLLNDHKTKEGEQTCGICGHVSLCYSALEVHMRSHTGEKPFKCDDCENCYRVRGDLKIHQRKVHGFADCSHCNEQFNKTELKEHLMTIHDVTEEEAEKEVNDDDYLNGRSPEDMEKQSKENSSDPIKVESSEKKSEERVEEKPKEEIAPAIQKSPVSVAKKCNGLTKKKEDAKQNGKAKKSPTVTVPRRRSTRRGNSGVQCNVCEKHFVNANLLKAHLADKPKKVTECLDCGKKFHTLGERNRHPCEKIKTTTSPCPSVKATADV</sequence>
<evidence type="ECO:0000313" key="8">
    <source>
        <dbReference type="Proteomes" id="UP000694920"/>
    </source>
</evidence>
<gene>
    <name evidence="9" type="primary">LOC107263164</name>
</gene>
<dbReference type="GO" id="GO:0005634">
    <property type="term" value="C:nucleus"/>
    <property type="evidence" value="ECO:0007669"/>
    <property type="project" value="TreeGrafter"/>
</dbReference>
<feature type="domain" description="C2H2-type" evidence="7">
    <location>
        <begin position="522"/>
        <end position="549"/>
    </location>
</feature>
<dbReference type="PANTHER" id="PTHR24409:SF295">
    <property type="entry name" value="AZ2-RELATED"/>
    <property type="match status" value="1"/>
</dbReference>
<dbReference type="SUPFAM" id="SSF57667">
    <property type="entry name" value="beta-beta-alpha zinc fingers"/>
    <property type="match status" value="2"/>
</dbReference>
<dbReference type="GO" id="GO:0000977">
    <property type="term" value="F:RNA polymerase II transcription regulatory region sequence-specific DNA binding"/>
    <property type="evidence" value="ECO:0007669"/>
    <property type="project" value="TreeGrafter"/>
</dbReference>
<keyword evidence="1" id="KW-0479">Metal-binding</keyword>
<dbReference type="GO" id="GO:0000981">
    <property type="term" value="F:DNA-binding transcription factor activity, RNA polymerase II-specific"/>
    <property type="evidence" value="ECO:0007669"/>
    <property type="project" value="TreeGrafter"/>
</dbReference>
<accession>A0AAJ7BH69</accession>
<feature type="domain" description="C2H2-type" evidence="7">
    <location>
        <begin position="608"/>
        <end position="631"/>
    </location>
</feature>
<dbReference type="Pfam" id="PF00096">
    <property type="entry name" value="zf-C2H2"/>
    <property type="match status" value="2"/>
</dbReference>
<name>A0AAJ7BH69_CEPCN</name>
<feature type="domain" description="C2H2-type" evidence="7">
    <location>
        <begin position="580"/>
        <end position="607"/>
    </location>
</feature>
<dbReference type="RefSeq" id="XP_015585574.1">
    <property type="nucleotide sequence ID" value="XM_015730088.2"/>
</dbReference>
<evidence type="ECO:0000256" key="5">
    <source>
        <dbReference type="PROSITE-ProRule" id="PRU00042"/>
    </source>
</evidence>
<dbReference type="PROSITE" id="PS00028">
    <property type="entry name" value="ZINC_FINGER_C2H2_1"/>
    <property type="match status" value="3"/>
</dbReference>
<dbReference type="PROSITE" id="PS50157">
    <property type="entry name" value="ZINC_FINGER_C2H2_2"/>
    <property type="match status" value="4"/>
</dbReference>
<feature type="region of interest" description="Disordered" evidence="6">
    <location>
        <begin position="659"/>
        <end position="764"/>
    </location>
</feature>
<evidence type="ECO:0000256" key="2">
    <source>
        <dbReference type="ARBA" id="ARBA00022737"/>
    </source>
</evidence>
<dbReference type="SMART" id="SM00355">
    <property type="entry name" value="ZnF_C2H2"/>
    <property type="match status" value="7"/>
</dbReference>
<keyword evidence="2" id="KW-0677">Repeat</keyword>
<evidence type="ECO:0000256" key="1">
    <source>
        <dbReference type="ARBA" id="ARBA00022723"/>
    </source>
</evidence>
<dbReference type="InterPro" id="IPR013087">
    <property type="entry name" value="Znf_C2H2_type"/>
</dbReference>
<dbReference type="Gene3D" id="3.30.160.60">
    <property type="entry name" value="Classic Zinc Finger"/>
    <property type="match status" value="5"/>
</dbReference>
<keyword evidence="8" id="KW-1185">Reference proteome</keyword>
<evidence type="ECO:0000256" key="4">
    <source>
        <dbReference type="ARBA" id="ARBA00022833"/>
    </source>
</evidence>
<proteinExistence type="predicted"/>
<reference evidence="9" key="1">
    <citation type="submission" date="2025-08" db="UniProtKB">
        <authorList>
            <consortium name="RefSeq"/>
        </authorList>
    </citation>
    <scope>IDENTIFICATION</scope>
</reference>
<evidence type="ECO:0000256" key="6">
    <source>
        <dbReference type="SAM" id="MobiDB-lite"/>
    </source>
</evidence>
<protein>
    <submittedName>
        <fullName evidence="9">Uncharacterized protein LOC107263164</fullName>
    </submittedName>
</protein>
<organism evidence="8 9">
    <name type="scientific">Cephus cinctus</name>
    <name type="common">Wheat stem sawfly</name>
    <dbReference type="NCBI Taxonomy" id="211228"/>
    <lineage>
        <taxon>Eukaryota</taxon>
        <taxon>Metazoa</taxon>
        <taxon>Ecdysozoa</taxon>
        <taxon>Arthropoda</taxon>
        <taxon>Hexapoda</taxon>
        <taxon>Insecta</taxon>
        <taxon>Pterygota</taxon>
        <taxon>Neoptera</taxon>
        <taxon>Endopterygota</taxon>
        <taxon>Hymenoptera</taxon>
        <taxon>Cephoidea</taxon>
        <taxon>Cephidae</taxon>
        <taxon>Cephus</taxon>
    </lineage>
</organism>
<dbReference type="GeneID" id="107263164"/>
<dbReference type="InterPro" id="IPR036236">
    <property type="entry name" value="Znf_C2H2_sf"/>
</dbReference>
<dbReference type="KEGG" id="ccin:107263164"/>
<keyword evidence="3 5" id="KW-0863">Zinc-finger</keyword>
<evidence type="ECO:0000313" key="9">
    <source>
        <dbReference type="RefSeq" id="XP_015585574.1"/>
    </source>
</evidence>
<feature type="domain" description="C2H2-type" evidence="7">
    <location>
        <begin position="550"/>
        <end position="578"/>
    </location>
</feature>
<dbReference type="FunFam" id="3.30.160.60:FF:000624">
    <property type="entry name" value="zinc finger protein 697"/>
    <property type="match status" value="1"/>
</dbReference>
<dbReference type="AlphaFoldDB" id="A0AAJ7BH69"/>
<feature type="compositionally biased region" description="Basic and acidic residues" evidence="6">
    <location>
        <begin position="677"/>
        <end position="714"/>
    </location>
</feature>
<evidence type="ECO:0000256" key="3">
    <source>
        <dbReference type="ARBA" id="ARBA00022771"/>
    </source>
</evidence>